<dbReference type="GO" id="GO:0005634">
    <property type="term" value="C:nucleus"/>
    <property type="evidence" value="ECO:0007669"/>
    <property type="project" value="TreeGrafter"/>
</dbReference>
<dbReference type="GO" id="GO:0005524">
    <property type="term" value="F:ATP binding"/>
    <property type="evidence" value="ECO:0007669"/>
    <property type="project" value="UniProtKB-KW"/>
</dbReference>
<dbReference type="Gene3D" id="3.30.200.20">
    <property type="entry name" value="Phosphorylase Kinase, domain 1"/>
    <property type="match status" value="1"/>
</dbReference>
<dbReference type="InterPro" id="IPR000719">
    <property type="entry name" value="Prot_kinase_dom"/>
</dbReference>
<keyword evidence="4" id="KW-0808">Transferase</keyword>
<proteinExistence type="inferred from homology"/>
<comment type="catalytic activity">
    <reaction evidence="8">
        <text>L-threonyl-[protein] + ATP = O-phospho-L-threonyl-[protein] + ADP + H(+)</text>
        <dbReference type="Rhea" id="RHEA:46608"/>
        <dbReference type="Rhea" id="RHEA-COMP:11060"/>
        <dbReference type="Rhea" id="RHEA-COMP:11605"/>
        <dbReference type="ChEBI" id="CHEBI:15378"/>
        <dbReference type="ChEBI" id="CHEBI:30013"/>
        <dbReference type="ChEBI" id="CHEBI:30616"/>
        <dbReference type="ChEBI" id="CHEBI:61977"/>
        <dbReference type="ChEBI" id="CHEBI:456216"/>
        <dbReference type="EC" id="2.7.11.22"/>
    </reaction>
</comment>
<evidence type="ECO:0000256" key="7">
    <source>
        <dbReference type="ARBA" id="ARBA00022840"/>
    </source>
</evidence>
<dbReference type="PANTHER" id="PTHR24056:SF107">
    <property type="entry name" value="CYCLIN-DEPENDENT KINASE 11A-RELATED"/>
    <property type="match status" value="1"/>
</dbReference>
<dbReference type="SMART" id="SM00220">
    <property type="entry name" value="S_TKc"/>
    <property type="match status" value="1"/>
</dbReference>
<dbReference type="PANTHER" id="PTHR24056">
    <property type="entry name" value="CELL DIVISION PROTEIN KINASE"/>
    <property type="match status" value="1"/>
</dbReference>
<protein>
    <recommendedName>
        <fullName evidence="2">cyclin-dependent kinase</fullName>
        <ecNumber evidence="2">2.7.11.22</ecNumber>
    </recommendedName>
</protein>
<feature type="compositionally biased region" description="Polar residues" evidence="10">
    <location>
        <begin position="1"/>
        <end position="13"/>
    </location>
</feature>
<dbReference type="Gene3D" id="1.10.510.10">
    <property type="entry name" value="Transferase(Phosphotransferase) domain 1"/>
    <property type="match status" value="1"/>
</dbReference>
<comment type="catalytic activity">
    <reaction evidence="9">
        <text>L-seryl-[protein] + ATP = O-phospho-L-seryl-[protein] + ADP + H(+)</text>
        <dbReference type="Rhea" id="RHEA:17989"/>
        <dbReference type="Rhea" id="RHEA-COMP:9863"/>
        <dbReference type="Rhea" id="RHEA-COMP:11604"/>
        <dbReference type="ChEBI" id="CHEBI:15378"/>
        <dbReference type="ChEBI" id="CHEBI:29999"/>
        <dbReference type="ChEBI" id="CHEBI:30616"/>
        <dbReference type="ChEBI" id="CHEBI:83421"/>
        <dbReference type="ChEBI" id="CHEBI:456216"/>
        <dbReference type="EC" id="2.7.11.22"/>
    </reaction>
</comment>
<name>A0AAF0YCR3_9TREE</name>
<dbReference type="FunFam" id="3.30.200.20:FF:000054">
    <property type="entry name" value="Cyclin-dependent kinase 11B"/>
    <property type="match status" value="1"/>
</dbReference>
<keyword evidence="13" id="KW-1185">Reference proteome</keyword>
<keyword evidence="6 12" id="KW-0418">Kinase</keyword>
<dbReference type="InterPro" id="IPR008271">
    <property type="entry name" value="Ser/Thr_kinase_AS"/>
</dbReference>
<dbReference type="PROSITE" id="PS00108">
    <property type="entry name" value="PROTEIN_KINASE_ST"/>
    <property type="match status" value="1"/>
</dbReference>
<dbReference type="Pfam" id="PF00069">
    <property type="entry name" value="Pkinase"/>
    <property type="match status" value="1"/>
</dbReference>
<organism evidence="12 13">
    <name type="scientific">Vanrija pseudolonga</name>
    <dbReference type="NCBI Taxonomy" id="143232"/>
    <lineage>
        <taxon>Eukaryota</taxon>
        <taxon>Fungi</taxon>
        <taxon>Dikarya</taxon>
        <taxon>Basidiomycota</taxon>
        <taxon>Agaricomycotina</taxon>
        <taxon>Tremellomycetes</taxon>
        <taxon>Trichosporonales</taxon>
        <taxon>Trichosporonaceae</taxon>
        <taxon>Vanrija</taxon>
    </lineage>
</organism>
<evidence type="ECO:0000256" key="2">
    <source>
        <dbReference type="ARBA" id="ARBA00012425"/>
    </source>
</evidence>
<dbReference type="AlphaFoldDB" id="A0AAF0YCR3"/>
<dbReference type="GO" id="GO:0004693">
    <property type="term" value="F:cyclin-dependent protein serine/threonine kinase activity"/>
    <property type="evidence" value="ECO:0007669"/>
    <property type="project" value="UniProtKB-EC"/>
</dbReference>
<evidence type="ECO:0000256" key="8">
    <source>
        <dbReference type="ARBA" id="ARBA00047811"/>
    </source>
</evidence>
<feature type="domain" description="Protein kinase" evidence="11">
    <location>
        <begin position="132"/>
        <end position="417"/>
    </location>
</feature>
<sequence length="570" mass="62898">MASTDGEPSTQLPSKRALGSDDVGSSNEASSSRTAEIKRRLVRAKRLRRPDDSAQDDEPTQEKAEAESADAAEPEASVSASQPPDPAPSSPPRKNSPSPRPPSPPRGFPRSIYAPPRDKHPPLASCRSVYNYTRLNHIEEGTYGVVFRARCNDTNEIYALKKLKLDEERHGFPITSLREIMALMTAGDHENVVGVREVVVGDTLNQIFIVMPFIEHDLKTLLADMPHAFLQSEVKTIMRQLLSAVAHCHSNWILHRDLKTSNLLMNNRGQIKVADFGLARKFGDPLGEMTQLVVTLWYRAPELLLGAKEYTTAIDMWSVGCIFAELMQKDPLFPGRGEIDQLSKIFNLLGKPNDDVWPGYSKLPNAKSINPVGPTFSTLRQKFKHLSSEGHYLMTALLCYDPDRRISAAEGYDHPYFSESPLPKHPDLFPSYPSVASGERRHRLLASPPAPAHVEKGDDDKIDLESFVKVDDGDTGIQSRARHAHTVASDGEYTTRVAALKVEDESARLAVPHLTCQLVQTRLPHLDCRVVTSRKGDLLAEVEATDKLGVASVKAARTARWGCAGHGHGA</sequence>
<evidence type="ECO:0000256" key="4">
    <source>
        <dbReference type="ARBA" id="ARBA00022679"/>
    </source>
</evidence>
<keyword evidence="3" id="KW-0723">Serine/threonine-protein kinase</keyword>
<gene>
    <name evidence="12" type="primary">Cdk11b</name>
    <name evidence="12" type="ORF">LOC62_04G005875</name>
</gene>
<dbReference type="PROSITE" id="PS50011">
    <property type="entry name" value="PROTEIN_KINASE_DOM"/>
    <property type="match status" value="1"/>
</dbReference>
<dbReference type="InterPro" id="IPR050108">
    <property type="entry name" value="CDK"/>
</dbReference>
<evidence type="ECO:0000256" key="5">
    <source>
        <dbReference type="ARBA" id="ARBA00022741"/>
    </source>
</evidence>
<dbReference type="SUPFAM" id="SSF56112">
    <property type="entry name" value="Protein kinase-like (PK-like)"/>
    <property type="match status" value="1"/>
</dbReference>
<evidence type="ECO:0000256" key="10">
    <source>
        <dbReference type="SAM" id="MobiDB-lite"/>
    </source>
</evidence>
<dbReference type="InterPro" id="IPR045267">
    <property type="entry name" value="CDK11/PITSLRE_STKc"/>
</dbReference>
<keyword evidence="5" id="KW-0547">Nucleotide-binding</keyword>
<dbReference type="CDD" id="cd07843">
    <property type="entry name" value="STKc_CDC2L1"/>
    <property type="match status" value="1"/>
</dbReference>
<comment type="similarity">
    <text evidence="1">Belongs to the protein kinase superfamily. CMGC Ser/Thr protein kinase family. CDC2/CDKX subfamily.</text>
</comment>
<accession>A0AAF0YCR3</accession>
<evidence type="ECO:0000256" key="9">
    <source>
        <dbReference type="ARBA" id="ARBA00048367"/>
    </source>
</evidence>
<dbReference type="RefSeq" id="XP_062628418.1">
    <property type="nucleotide sequence ID" value="XM_062772434.1"/>
</dbReference>
<dbReference type="InterPro" id="IPR011009">
    <property type="entry name" value="Kinase-like_dom_sf"/>
</dbReference>
<keyword evidence="7" id="KW-0067">ATP-binding</keyword>
<evidence type="ECO:0000313" key="13">
    <source>
        <dbReference type="Proteomes" id="UP000827549"/>
    </source>
</evidence>
<dbReference type="Proteomes" id="UP000827549">
    <property type="component" value="Chromosome 4"/>
</dbReference>
<evidence type="ECO:0000256" key="3">
    <source>
        <dbReference type="ARBA" id="ARBA00022527"/>
    </source>
</evidence>
<dbReference type="FunFam" id="1.10.510.10:FF:000211">
    <property type="entry name" value="Cyclin-dependent kinase G-2"/>
    <property type="match status" value="1"/>
</dbReference>
<dbReference type="GO" id="GO:0007346">
    <property type="term" value="P:regulation of mitotic cell cycle"/>
    <property type="evidence" value="ECO:0007669"/>
    <property type="project" value="TreeGrafter"/>
</dbReference>
<feature type="compositionally biased region" description="Polar residues" evidence="10">
    <location>
        <begin position="23"/>
        <end position="34"/>
    </location>
</feature>
<evidence type="ECO:0000256" key="6">
    <source>
        <dbReference type="ARBA" id="ARBA00022777"/>
    </source>
</evidence>
<dbReference type="GeneID" id="87809103"/>
<evidence type="ECO:0000259" key="11">
    <source>
        <dbReference type="PROSITE" id="PS50011"/>
    </source>
</evidence>
<feature type="compositionally biased region" description="Pro residues" evidence="10">
    <location>
        <begin position="98"/>
        <end position="107"/>
    </location>
</feature>
<feature type="region of interest" description="Disordered" evidence="10">
    <location>
        <begin position="1"/>
        <end position="124"/>
    </location>
</feature>
<evidence type="ECO:0000256" key="1">
    <source>
        <dbReference type="ARBA" id="ARBA00006485"/>
    </source>
</evidence>
<evidence type="ECO:0000313" key="12">
    <source>
        <dbReference type="EMBL" id="WOO82386.1"/>
    </source>
</evidence>
<dbReference type="EC" id="2.7.11.22" evidence="2"/>
<reference evidence="12" key="1">
    <citation type="submission" date="2023-10" db="EMBL/GenBank/DDBJ databases">
        <authorList>
            <person name="Noh H."/>
        </authorList>
    </citation>
    <scope>NUCLEOTIDE SEQUENCE</scope>
    <source>
        <strain evidence="12">DUCC4014</strain>
    </source>
</reference>
<dbReference type="EMBL" id="CP086717">
    <property type="protein sequence ID" value="WOO82386.1"/>
    <property type="molecule type" value="Genomic_DNA"/>
</dbReference>